<dbReference type="GO" id="GO:0003677">
    <property type="term" value="F:DNA binding"/>
    <property type="evidence" value="ECO:0007669"/>
    <property type="project" value="InterPro"/>
</dbReference>
<dbReference type="eggNOG" id="COG1715">
    <property type="taxonomic scope" value="Bacteria"/>
</dbReference>
<feature type="domain" description="Restriction endonuclease type IV Mrr" evidence="1">
    <location>
        <begin position="155"/>
        <end position="262"/>
    </location>
</feature>
<dbReference type="Pfam" id="PF04471">
    <property type="entry name" value="Mrr_cat"/>
    <property type="match status" value="1"/>
</dbReference>
<organism evidence="2 3">
    <name type="scientific">Methylomirabilis oxygeniifera</name>
    <dbReference type="NCBI Taxonomy" id="671143"/>
    <lineage>
        <taxon>Bacteria</taxon>
        <taxon>Candidatus Methylomirabilota</taxon>
        <taxon>Candidatus Methylomirabilia</taxon>
        <taxon>Candidatus Methylomirabilales</taxon>
        <taxon>Candidatus Methylomirabilaceae</taxon>
        <taxon>Candidatus Methylomirabilis</taxon>
    </lineage>
</organism>
<proteinExistence type="predicted"/>
<gene>
    <name evidence="2" type="ORF">DAMO_2052</name>
</gene>
<protein>
    <recommendedName>
        <fullName evidence="1">Restriction endonuclease type IV Mrr domain-containing protein</fullName>
    </recommendedName>
</protein>
<evidence type="ECO:0000313" key="3">
    <source>
        <dbReference type="Proteomes" id="UP000006898"/>
    </source>
</evidence>
<dbReference type="InterPro" id="IPR011335">
    <property type="entry name" value="Restrct_endonuc-II-like"/>
</dbReference>
<dbReference type="GO" id="GO:0004519">
    <property type="term" value="F:endonuclease activity"/>
    <property type="evidence" value="ECO:0007669"/>
    <property type="project" value="InterPro"/>
</dbReference>
<sequence>MPPPMTIRTIDMRLIDDLFDMGGGYVLDFSDRTFATFFREELGVDIDDPRYSAEGTSKAKRLRYFLTTTNQGTRIRLLTSLWEYRESLRRRKRAEDPFPNAETEFWCLIERLGGRRPVSTARAPVAAAPVETDLSVSRSLRDELLQAGQLDPQTRGYAFERFLKELFDAYGLAARASFRLVGEQIDGSFEFADETYLLEAKWQGPAVGVSDLHAFNGKVEEKAAWARSLFVSTSGFAEEGLAAFGRGKRLVCMDGLDLHEMLDRGLAFTAVMQKKVRHAAESGQPFIRVRDLFP</sequence>
<dbReference type="SUPFAM" id="SSF52980">
    <property type="entry name" value="Restriction endonuclease-like"/>
    <property type="match status" value="1"/>
</dbReference>
<dbReference type="STRING" id="671143.DAMO_2052"/>
<evidence type="ECO:0000313" key="2">
    <source>
        <dbReference type="EMBL" id="CBE69102.1"/>
    </source>
</evidence>
<evidence type="ECO:0000259" key="1">
    <source>
        <dbReference type="Pfam" id="PF04471"/>
    </source>
</evidence>
<dbReference type="EMBL" id="FP565575">
    <property type="protein sequence ID" value="CBE69102.1"/>
    <property type="molecule type" value="Genomic_DNA"/>
</dbReference>
<accession>D5MH70</accession>
<reference evidence="2 3" key="1">
    <citation type="journal article" date="2010" name="Nature">
        <title>Nitrite-driven anaerobic methane oxidation by oxygenic bacteria.</title>
        <authorList>
            <person name="Ettwig K.F."/>
            <person name="Butler M.K."/>
            <person name="Le Paslier D."/>
            <person name="Pelletier E."/>
            <person name="Mangenot S."/>
            <person name="Kuypers M.M.M."/>
            <person name="Schreiber F."/>
            <person name="Dutilh B.E."/>
            <person name="Zedelius J."/>
            <person name="de Beer D."/>
            <person name="Gloerich J."/>
            <person name="Wessels H.J.C.T."/>
            <person name="van Allen T."/>
            <person name="Luesken F."/>
            <person name="Wu M."/>
            <person name="van de Pas-Schoonen K.T."/>
            <person name="Op den Camp H.J.M."/>
            <person name="Janssen-Megens E.M."/>
            <person name="Francoijs K-J."/>
            <person name="Stunnenberg H."/>
            <person name="Weissenbach J."/>
            <person name="Jetten M.S.M."/>
            <person name="Strous M."/>
        </authorList>
    </citation>
    <scope>NUCLEOTIDE SEQUENCE [LARGE SCALE GENOMIC DNA]</scope>
</reference>
<dbReference type="KEGG" id="mox:DAMO_2052"/>
<dbReference type="PATRIC" id="fig|671143.5.peg.1812"/>
<dbReference type="Proteomes" id="UP000006898">
    <property type="component" value="Chromosome"/>
</dbReference>
<dbReference type="Gene3D" id="3.40.1350.10">
    <property type="match status" value="1"/>
</dbReference>
<name>D5MH70_METO1</name>
<dbReference type="HOGENOM" id="CLU_082352_0_0_0"/>
<dbReference type="InterPro" id="IPR007560">
    <property type="entry name" value="Restrct_endonuc_IV_Mrr"/>
</dbReference>
<dbReference type="GO" id="GO:0009307">
    <property type="term" value="P:DNA restriction-modification system"/>
    <property type="evidence" value="ECO:0007669"/>
    <property type="project" value="InterPro"/>
</dbReference>
<dbReference type="AlphaFoldDB" id="D5MH70"/>
<dbReference type="InterPro" id="IPR011856">
    <property type="entry name" value="tRNA_endonuc-like_dom_sf"/>
</dbReference>